<name>A0AAV7UCJ6_PLEWA</name>
<sequence length="91" mass="9623">MWTVCTPGIRAAFRAILLKGVINKNTDQRNPSGADRSVQERYGVAAVIPLTSDACEASSAVGARGSRTAEARRGSDLDGVKDGVAGHRRVR</sequence>
<keyword evidence="3" id="KW-1185">Reference proteome</keyword>
<proteinExistence type="predicted"/>
<reference evidence="2" key="1">
    <citation type="journal article" date="2022" name="bioRxiv">
        <title>Sequencing and chromosome-scale assembly of the giantPleurodeles waltlgenome.</title>
        <authorList>
            <person name="Brown T."/>
            <person name="Elewa A."/>
            <person name="Iarovenko S."/>
            <person name="Subramanian E."/>
            <person name="Araus A.J."/>
            <person name="Petzold A."/>
            <person name="Susuki M."/>
            <person name="Suzuki K.-i.T."/>
            <person name="Hayashi T."/>
            <person name="Toyoda A."/>
            <person name="Oliveira C."/>
            <person name="Osipova E."/>
            <person name="Leigh N.D."/>
            <person name="Simon A."/>
            <person name="Yun M.H."/>
        </authorList>
    </citation>
    <scope>NUCLEOTIDE SEQUENCE</scope>
    <source>
        <strain evidence="2">20211129_DDA</strain>
        <tissue evidence="2">Liver</tissue>
    </source>
</reference>
<dbReference type="EMBL" id="JANPWB010000005">
    <property type="protein sequence ID" value="KAJ1186119.1"/>
    <property type="molecule type" value="Genomic_DNA"/>
</dbReference>
<evidence type="ECO:0000313" key="3">
    <source>
        <dbReference type="Proteomes" id="UP001066276"/>
    </source>
</evidence>
<feature type="region of interest" description="Disordered" evidence="1">
    <location>
        <begin position="61"/>
        <end position="91"/>
    </location>
</feature>
<dbReference type="Proteomes" id="UP001066276">
    <property type="component" value="Chromosome 3_1"/>
</dbReference>
<evidence type="ECO:0000256" key="1">
    <source>
        <dbReference type="SAM" id="MobiDB-lite"/>
    </source>
</evidence>
<protein>
    <submittedName>
        <fullName evidence="2">Uncharacterized protein</fullName>
    </submittedName>
</protein>
<feature type="compositionally biased region" description="Basic and acidic residues" evidence="1">
    <location>
        <begin position="67"/>
        <end position="85"/>
    </location>
</feature>
<evidence type="ECO:0000313" key="2">
    <source>
        <dbReference type="EMBL" id="KAJ1186119.1"/>
    </source>
</evidence>
<accession>A0AAV7UCJ6</accession>
<gene>
    <name evidence="2" type="ORF">NDU88_002902</name>
</gene>
<dbReference type="AlphaFoldDB" id="A0AAV7UCJ6"/>
<organism evidence="2 3">
    <name type="scientific">Pleurodeles waltl</name>
    <name type="common">Iberian ribbed newt</name>
    <dbReference type="NCBI Taxonomy" id="8319"/>
    <lineage>
        <taxon>Eukaryota</taxon>
        <taxon>Metazoa</taxon>
        <taxon>Chordata</taxon>
        <taxon>Craniata</taxon>
        <taxon>Vertebrata</taxon>
        <taxon>Euteleostomi</taxon>
        <taxon>Amphibia</taxon>
        <taxon>Batrachia</taxon>
        <taxon>Caudata</taxon>
        <taxon>Salamandroidea</taxon>
        <taxon>Salamandridae</taxon>
        <taxon>Pleurodelinae</taxon>
        <taxon>Pleurodeles</taxon>
    </lineage>
</organism>
<comment type="caution">
    <text evidence="2">The sequence shown here is derived from an EMBL/GenBank/DDBJ whole genome shotgun (WGS) entry which is preliminary data.</text>
</comment>